<dbReference type="Proteomes" id="UP000663833">
    <property type="component" value="Unassembled WGS sequence"/>
</dbReference>
<dbReference type="InterPro" id="IPR045263">
    <property type="entry name" value="GLUT"/>
</dbReference>
<organism evidence="16 20">
    <name type="scientific">Rotaria socialis</name>
    <dbReference type="NCBI Taxonomy" id="392032"/>
    <lineage>
        <taxon>Eukaryota</taxon>
        <taxon>Metazoa</taxon>
        <taxon>Spiralia</taxon>
        <taxon>Gnathifera</taxon>
        <taxon>Rotifera</taxon>
        <taxon>Eurotatoria</taxon>
        <taxon>Bdelloidea</taxon>
        <taxon>Philodinida</taxon>
        <taxon>Philodinidae</taxon>
        <taxon>Rotaria</taxon>
    </lineage>
</organism>
<dbReference type="PANTHER" id="PTHR23503:SF8">
    <property type="entry name" value="FACILITATED GLUCOSE TRANSPORTER PROTEIN 1"/>
    <property type="match status" value="1"/>
</dbReference>
<dbReference type="GO" id="GO:0015149">
    <property type="term" value="F:hexose transmembrane transporter activity"/>
    <property type="evidence" value="ECO:0007669"/>
    <property type="project" value="TreeGrafter"/>
</dbReference>
<comment type="similarity">
    <text evidence="6">Belongs to the major facilitator superfamily. Sugar transporter (TC 2.A.1.1) family.</text>
</comment>
<dbReference type="InterPro" id="IPR020846">
    <property type="entry name" value="MFS_dom"/>
</dbReference>
<evidence type="ECO:0000313" key="19">
    <source>
        <dbReference type="EMBL" id="CAF4874881.1"/>
    </source>
</evidence>
<feature type="compositionally biased region" description="Basic and acidic residues" evidence="7">
    <location>
        <begin position="102"/>
        <end position="120"/>
    </location>
</feature>
<sequence>MSTNPAISRLQSGDGADDSTQRGCTSWLLISCIILTITTSFVFGWGLAAPNMYNDFTEPFLKGKDSCSVDVRAHPLSNEAAVVPMIVVDNNAVADGTNGANSEKRMNENGDAAADEKSDDLPKKKHGVFNFFAELVKGIPQTLFLIGAFIGAITGPSWVKVCDRKRTVFINYIFCFASSLCVLLGSGFQKPWLFYLSRLLLGYQGGMACAVVPPFINEISSQRVRGTAGASFQLSLTIGILVAQIVGLPFIAGTCERWGWGLSIVFLLPLAGVFVLFLIPNSPTQMIGTYNNEEQATIDLKKLRGTDNVQADLELIREQTRQTGGGKTESLSILQVLKSTHYRWPMLTTVVLQFAQALSGVNAVFFYSSKMFEKAGIPKGYIPYANIGTGAINVLATIVSLFLIEKLGRKKLVIYPMIVMIFVFGVLTALVEYNESRNNAVLGFISVIFILLFIVCFAVGLGPIPFLYGSEVCRPEARDSVQSLGLIANYIGNILLSLFFPALNSMLGGYVFLIFVLFVAAHVVFLWFKMPETKNKSIEHAEQFWNIAVKNPNEKLLSATANA</sequence>
<evidence type="ECO:0000313" key="17">
    <source>
        <dbReference type="EMBL" id="CAF4623968.1"/>
    </source>
</evidence>
<feature type="transmembrane region" description="Helical" evidence="8">
    <location>
        <begin position="443"/>
        <end position="469"/>
    </location>
</feature>
<dbReference type="Proteomes" id="UP000663851">
    <property type="component" value="Unassembled WGS sequence"/>
</dbReference>
<dbReference type="EMBL" id="CAJOBS010004138">
    <property type="protein sequence ID" value="CAF4874881.1"/>
    <property type="molecule type" value="Genomic_DNA"/>
</dbReference>
<dbReference type="Proteomes" id="UP000663872">
    <property type="component" value="Unassembled WGS sequence"/>
</dbReference>
<evidence type="ECO:0000256" key="1">
    <source>
        <dbReference type="ARBA" id="ARBA00004141"/>
    </source>
</evidence>
<feature type="region of interest" description="Disordered" evidence="7">
    <location>
        <begin position="1"/>
        <end position="20"/>
    </location>
</feature>
<dbReference type="EMBL" id="CAJNYU010000014">
    <property type="protein sequence ID" value="CAF3313908.1"/>
    <property type="molecule type" value="Genomic_DNA"/>
</dbReference>
<dbReference type="Proteomes" id="UP000663838">
    <property type="component" value="Unassembled WGS sequence"/>
</dbReference>
<feature type="transmembrane region" description="Helical" evidence="8">
    <location>
        <begin position="381"/>
        <end position="403"/>
    </location>
</feature>
<dbReference type="EMBL" id="CAJOBO010004362">
    <property type="protein sequence ID" value="CAF4518913.1"/>
    <property type="molecule type" value="Genomic_DNA"/>
</dbReference>
<dbReference type="PRINTS" id="PR00171">
    <property type="entry name" value="SUGRTRNSPORT"/>
</dbReference>
<evidence type="ECO:0000313" key="11">
    <source>
        <dbReference type="EMBL" id="CAF3321361.1"/>
    </source>
</evidence>
<dbReference type="OrthoDB" id="4540492at2759"/>
<evidence type="ECO:0000313" key="18">
    <source>
        <dbReference type="EMBL" id="CAF4810453.1"/>
    </source>
</evidence>
<proteinExistence type="inferred from homology"/>
<evidence type="ECO:0000256" key="6">
    <source>
        <dbReference type="RuleBase" id="RU003346"/>
    </source>
</evidence>
<dbReference type="Proteomes" id="UP000663869">
    <property type="component" value="Unassembled WGS sequence"/>
</dbReference>
<feature type="compositionally biased region" description="Polar residues" evidence="7">
    <location>
        <begin position="1"/>
        <end position="11"/>
    </location>
</feature>
<feature type="transmembrane region" description="Helical" evidence="8">
    <location>
        <begin position="412"/>
        <end position="431"/>
    </location>
</feature>
<evidence type="ECO:0000256" key="7">
    <source>
        <dbReference type="SAM" id="MobiDB-lite"/>
    </source>
</evidence>
<feature type="transmembrane region" description="Helical" evidence="8">
    <location>
        <begin position="258"/>
        <end position="279"/>
    </location>
</feature>
<evidence type="ECO:0000313" key="20">
    <source>
        <dbReference type="Proteomes" id="UP000663851"/>
    </source>
</evidence>
<dbReference type="SUPFAM" id="SSF103473">
    <property type="entry name" value="MFS general substrate transporter"/>
    <property type="match status" value="1"/>
</dbReference>
<evidence type="ECO:0000256" key="8">
    <source>
        <dbReference type="SAM" id="Phobius"/>
    </source>
</evidence>
<dbReference type="AlphaFoldDB" id="A0A820WLI1"/>
<feature type="transmembrane region" description="Helical" evidence="8">
    <location>
        <begin position="168"/>
        <end position="186"/>
    </location>
</feature>
<dbReference type="InterPro" id="IPR005828">
    <property type="entry name" value="MFS_sugar_transport-like"/>
</dbReference>
<feature type="region of interest" description="Disordered" evidence="7">
    <location>
        <begin position="96"/>
        <end position="120"/>
    </location>
</feature>
<dbReference type="GO" id="GO:0016020">
    <property type="term" value="C:membrane"/>
    <property type="evidence" value="ECO:0007669"/>
    <property type="project" value="UniProtKB-SubCell"/>
</dbReference>
<reference evidence="16" key="1">
    <citation type="submission" date="2021-02" db="EMBL/GenBank/DDBJ databases">
        <authorList>
            <person name="Nowell W R."/>
        </authorList>
    </citation>
    <scope>NUCLEOTIDE SEQUENCE</scope>
</reference>
<dbReference type="InterPro" id="IPR036259">
    <property type="entry name" value="MFS_trans_sf"/>
</dbReference>
<keyword evidence="3 8" id="KW-0812">Transmembrane</keyword>
<dbReference type="EMBL" id="CAJOBP010005577">
    <property type="protein sequence ID" value="CAF4472959.1"/>
    <property type="molecule type" value="Genomic_DNA"/>
</dbReference>
<keyword evidence="21" id="KW-1185">Reference proteome</keyword>
<evidence type="ECO:0000256" key="4">
    <source>
        <dbReference type="ARBA" id="ARBA00022989"/>
    </source>
</evidence>
<keyword evidence="4 8" id="KW-1133">Transmembrane helix</keyword>
<comment type="subcellular location">
    <subcellularLocation>
        <location evidence="1">Membrane</location>
        <topology evidence="1">Multi-pass membrane protein</topology>
    </subcellularLocation>
</comment>
<dbReference type="NCBIfam" id="TIGR00879">
    <property type="entry name" value="SP"/>
    <property type="match status" value="1"/>
</dbReference>
<accession>A0A820WLI1</accession>
<dbReference type="EMBL" id="CAJOBQ010003992">
    <property type="protein sequence ID" value="CAF4623968.1"/>
    <property type="molecule type" value="Genomic_DNA"/>
</dbReference>
<dbReference type="EMBL" id="CAJOBR010005211">
    <property type="protein sequence ID" value="CAF4810453.1"/>
    <property type="molecule type" value="Genomic_DNA"/>
</dbReference>
<feature type="transmembrane region" description="Helical" evidence="8">
    <location>
        <begin position="27"/>
        <end position="48"/>
    </location>
</feature>
<protein>
    <recommendedName>
        <fullName evidence="9">Major facilitator superfamily (MFS) profile domain-containing protein</fullName>
    </recommendedName>
</protein>
<evidence type="ECO:0000313" key="10">
    <source>
        <dbReference type="EMBL" id="CAF3313908.1"/>
    </source>
</evidence>
<evidence type="ECO:0000313" key="15">
    <source>
        <dbReference type="EMBL" id="CAF4472959.1"/>
    </source>
</evidence>
<dbReference type="EMBL" id="CAJNXB010003519">
    <property type="protein sequence ID" value="CAF3321361.1"/>
    <property type="molecule type" value="Genomic_DNA"/>
</dbReference>
<evidence type="ECO:0000259" key="9">
    <source>
        <dbReference type="PROSITE" id="PS50850"/>
    </source>
</evidence>
<dbReference type="Proteomes" id="UP000663848">
    <property type="component" value="Unassembled WGS sequence"/>
</dbReference>
<dbReference type="PROSITE" id="PS50850">
    <property type="entry name" value="MFS"/>
    <property type="match status" value="1"/>
</dbReference>
<evidence type="ECO:0000313" key="14">
    <source>
        <dbReference type="EMBL" id="CAF3764396.1"/>
    </source>
</evidence>
<evidence type="ECO:0000313" key="16">
    <source>
        <dbReference type="EMBL" id="CAF4518913.1"/>
    </source>
</evidence>
<keyword evidence="2 6" id="KW-0813">Transport</keyword>
<feature type="transmembrane region" description="Helical" evidence="8">
    <location>
        <begin position="228"/>
        <end position="252"/>
    </location>
</feature>
<comment type="caution">
    <text evidence="16">The sequence shown here is derived from an EMBL/GenBank/DDBJ whole genome shotgun (WGS) entry which is preliminary data.</text>
</comment>
<feature type="transmembrane region" description="Helical" evidence="8">
    <location>
        <begin position="192"/>
        <end position="216"/>
    </location>
</feature>
<dbReference type="Proteomes" id="UP000663865">
    <property type="component" value="Unassembled WGS sequence"/>
</dbReference>
<name>A0A820WLI1_9BILA</name>
<dbReference type="EMBL" id="CAJNYD010001874">
    <property type="protein sequence ID" value="CAF3375387.1"/>
    <property type="molecule type" value="Genomic_DNA"/>
</dbReference>
<feature type="transmembrane region" description="Helical" evidence="8">
    <location>
        <begin position="481"/>
        <end position="503"/>
    </location>
</feature>
<dbReference type="Gene3D" id="1.20.1250.20">
    <property type="entry name" value="MFS general substrate transporter like domains"/>
    <property type="match status" value="1"/>
</dbReference>
<evidence type="ECO:0000256" key="5">
    <source>
        <dbReference type="ARBA" id="ARBA00023136"/>
    </source>
</evidence>
<feature type="transmembrane region" description="Helical" evidence="8">
    <location>
        <begin position="139"/>
        <end position="159"/>
    </location>
</feature>
<dbReference type="Proteomes" id="UP000663825">
    <property type="component" value="Unassembled WGS sequence"/>
</dbReference>
<evidence type="ECO:0000313" key="13">
    <source>
        <dbReference type="EMBL" id="CAF3630905.1"/>
    </source>
</evidence>
<keyword evidence="5 8" id="KW-0472">Membrane</keyword>
<dbReference type="InterPro" id="IPR003663">
    <property type="entry name" value="Sugar/inositol_transpt"/>
</dbReference>
<feature type="domain" description="Major facilitator superfamily (MFS) profile" evidence="9">
    <location>
        <begin position="32"/>
        <end position="534"/>
    </location>
</feature>
<feature type="transmembrane region" description="Helical" evidence="8">
    <location>
        <begin position="347"/>
        <end position="369"/>
    </location>
</feature>
<dbReference type="EMBL" id="CAJNYV010005598">
    <property type="protein sequence ID" value="CAF3764396.1"/>
    <property type="molecule type" value="Genomic_DNA"/>
</dbReference>
<evidence type="ECO:0000313" key="12">
    <source>
        <dbReference type="EMBL" id="CAF3375387.1"/>
    </source>
</evidence>
<evidence type="ECO:0000256" key="2">
    <source>
        <dbReference type="ARBA" id="ARBA00022448"/>
    </source>
</evidence>
<gene>
    <name evidence="10" type="ORF">FME351_LOCUS693</name>
    <name evidence="13" type="ORF">GRG538_LOCUS24156</name>
    <name evidence="16" type="ORF">HFQ381_LOCUS28991</name>
    <name evidence="14" type="ORF">KIK155_LOCUS30455</name>
    <name evidence="12" type="ORF">LUA448_LOCUS15256</name>
    <name evidence="18" type="ORF">QYT958_LOCUS24434</name>
    <name evidence="11" type="ORF">TIS948_LOCUS20204</name>
    <name evidence="19" type="ORF">TOA249_LOCUS28783</name>
    <name evidence="17" type="ORF">TSG867_LOCUS29196</name>
    <name evidence="15" type="ORF">UJA718_LOCUS24326</name>
</gene>
<dbReference type="EMBL" id="CAJNYT010004089">
    <property type="protein sequence ID" value="CAF3630905.1"/>
    <property type="molecule type" value="Genomic_DNA"/>
</dbReference>
<evidence type="ECO:0000256" key="3">
    <source>
        <dbReference type="ARBA" id="ARBA00022692"/>
    </source>
</evidence>
<dbReference type="Pfam" id="PF00083">
    <property type="entry name" value="Sugar_tr"/>
    <property type="match status" value="1"/>
</dbReference>
<dbReference type="Proteomes" id="UP000663873">
    <property type="component" value="Unassembled WGS sequence"/>
</dbReference>
<feature type="transmembrane region" description="Helical" evidence="8">
    <location>
        <begin position="509"/>
        <end position="528"/>
    </location>
</feature>
<evidence type="ECO:0000313" key="21">
    <source>
        <dbReference type="Proteomes" id="UP000663873"/>
    </source>
</evidence>
<dbReference type="Proteomes" id="UP000663862">
    <property type="component" value="Unassembled WGS sequence"/>
</dbReference>
<dbReference type="PANTHER" id="PTHR23503">
    <property type="entry name" value="SOLUTE CARRIER FAMILY 2"/>
    <property type="match status" value="1"/>
</dbReference>